<evidence type="ECO:0000313" key="6">
    <source>
        <dbReference type="Proteomes" id="UP000033140"/>
    </source>
</evidence>
<proteinExistence type="inferred from homology"/>
<dbReference type="InterPro" id="IPR001661">
    <property type="entry name" value="Glyco_hydro_37"/>
</dbReference>
<accession>A0A0E9NN01</accession>
<dbReference type="InterPro" id="IPR018232">
    <property type="entry name" value="Glyco_hydro_37_CS"/>
</dbReference>
<keyword evidence="6" id="KW-1185">Reference proteome</keyword>
<reference evidence="5 6" key="1">
    <citation type="journal article" date="2011" name="J. Gen. Appl. Microbiol.">
        <title>Draft genome sequencing of the enigmatic yeast Saitoella complicata.</title>
        <authorList>
            <person name="Nishida H."/>
            <person name="Hamamoto M."/>
            <person name="Sugiyama J."/>
        </authorList>
    </citation>
    <scope>NUCLEOTIDE SEQUENCE [LARGE SCALE GENOMIC DNA]</scope>
    <source>
        <strain evidence="5 6">NRRL Y-17804</strain>
    </source>
</reference>
<dbReference type="PANTHER" id="PTHR23403:SF1">
    <property type="entry name" value="TREHALASE"/>
    <property type="match status" value="1"/>
</dbReference>
<evidence type="ECO:0000256" key="2">
    <source>
        <dbReference type="ARBA" id="ARBA00022801"/>
    </source>
</evidence>
<keyword evidence="3 4" id="KW-0326">Glycosidase</keyword>
<dbReference type="STRING" id="698492.A0A0E9NN01"/>
<gene>
    <name evidence="5" type="ORF">G7K_5363-t1</name>
</gene>
<protein>
    <recommendedName>
        <fullName evidence="4">Trehalase</fullName>
        <ecNumber evidence="4">3.2.1.28</ecNumber>
    </recommendedName>
    <alternativeName>
        <fullName evidence="4">Alpha-trehalose glucohydrolase</fullName>
    </alternativeName>
</protein>
<dbReference type="Gene3D" id="1.50.10.10">
    <property type="match status" value="1"/>
</dbReference>
<sequence length="1091" mass="122624">MTAVKMTSLRITYSLGLCFTCTRPGYSYSRTCRRHQIRYYFWKFHSTYPQIFHWRRKYSFQVLRSTRSSWLAWLRGASEHTAEPVIYLVSQEDDVEKHLEGIDLLGLGMVITKGRLMVGEDTPTLEVESVDDEELVAQVDAAMRDRITCGSSIGPVDMPEFAGSFGCWLEDREKKEYYGLMTSRVACGYNLPDQVHQVDGFAPVQQPAAADLMSPCNINIEIRRLETVFAELVKDAPDYDNLPSRAHVVAETVGLLKSYAKRLYMGKATSAKAGVRQCKKNYQRCIEDWALLNFLRKHVALILLLQQPSKRVCLWPRSTHYTHGMVNSVRAIVYSRMDMRLTEEYFCLSDQPGVGFADAADCGSIVFSVSGTVVGLLHRAMYIHPVAMRSEGGWALSAASECLTGSRPLQAWILPSNRPLRLRLRARTTTTDVTSSDDDLRKIVVMHQSFFAGAFTVLVSALGQVQSVNAQSNSHAYCDSPIYCPGEILQNIQLAQPFDDSKTFVDLPTIRPLDEVLAAWANLTLPFEGNDTLSQFLDTYFGQPGTEIEAVNISAPANPAFLRGINDTVVKGFASAVNGYWPQLARRYVGDDVLCDGCVSSFIPVNRTFVVAGGRFREYYYWDSFFIIEGLLLSELYDIASNIILNFLDLVDQFGFMPNGGRIYYLNRSQPPFLTQMVRRYVDTTGDVSFLERALPTLDLEYQFWMKNTTVRIQSPYSNTTRHLNRYYVNNTQPRPESYLEDYQTAHNTSFYGANGTVYPARTNLSQSQIESLYSDLATGAETGWDYSSRWLKQSALADNGNAPNDYILRTLNTRNIVPVDLNSILYYNEVELARFWSMIASNTTANSSIEVRNITTNATTSAVKQSQFYTHAAQERKIAMQDLLWDAGNYSFYDFNLTSNARNKEFTPANYLPFWAGAAPEWTHANTSIIEEIWEPVLHDLTEYPGGVATSDITTGLQWDFPNVWPPLQYLLMEGLIRESNATFARNLTIEIAQRYMDSAFCSWYATGGSVPNVLPQLPGESATGNIFEKFNASDIDAAGGGGEYTVAVGFGWTNGVILWTANQYGDLLQTPDCGNITAASTTMKRRSLM</sequence>
<comment type="catalytic activity">
    <reaction evidence="4">
        <text>alpha,alpha-trehalose + H2O = alpha-D-glucose + beta-D-glucose</text>
        <dbReference type="Rhea" id="RHEA:32675"/>
        <dbReference type="ChEBI" id="CHEBI:15377"/>
        <dbReference type="ChEBI" id="CHEBI:15903"/>
        <dbReference type="ChEBI" id="CHEBI:16551"/>
        <dbReference type="ChEBI" id="CHEBI:17925"/>
        <dbReference type="EC" id="3.2.1.28"/>
    </reaction>
</comment>
<dbReference type="EC" id="3.2.1.28" evidence="4"/>
<evidence type="ECO:0000256" key="4">
    <source>
        <dbReference type="RuleBase" id="RU361180"/>
    </source>
</evidence>
<dbReference type="SUPFAM" id="SSF48208">
    <property type="entry name" value="Six-hairpin glycosidases"/>
    <property type="match status" value="1"/>
</dbReference>
<evidence type="ECO:0000256" key="1">
    <source>
        <dbReference type="ARBA" id="ARBA00005615"/>
    </source>
</evidence>
<dbReference type="InterPro" id="IPR008928">
    <property type="entry name" value="6-hairpin_glycosidase_sf"/>
</dbReference>
<dbReference type="GO" id="GO:0005993">
    <property type="term" value="P:trehalose catabolic process"/>
    <property type="evidence" value="ECO:0007669"/>
    <property type="project" value="TreeGrafter"/>
</dbReference>
<dbReference type="PROSITE" id="PS00928">
    <property type="entry name" value="TREHALASE_2"/>
    <property type="match status" value="1"/>
</dbReference>
<reference evidence="5 6" key="2">
    <citation type="journal article" date="2014" name="J. Gen. Appl. Microbiol.">
        <title>The early diverging ascomycetous budding yeast Saitoella complicata has three histone deacetylases belonging to the Clr6, Hos2, and Rpd3 lineages.</title>
        <authorList>
            <person name="Nishida H."/>
            <person name="Matsumoto T."/>
            <person name="Kondo S."/>
            <person name="Hamamoto M."/>
            <person name="Yoshikawa H."/>
        </authorList>
    </citation>
    <scope>NUCLEOTIDE SEQUENCE [LARGE SCALE GENOMIC DNA]</scope>
    <source>
        <strain evidence="5 6">NRRL Y-17804</strain>
    </source>
</reference>
<comment type="similarity">
    <text evidence="1 4">Belongs to the glycosyl hydrolase 37 family.</text>
</comment>
<keyword evidence="2 4" id="KW-0378">Hydrolase</keyword>
<dbReference type="PRINTS" id="PR00744">
    <property type="entry name" value="GLHYDRLASE37"/>
</dbReference>
<dbReference type="EMBL" id="BACD03000043">
    <property type="protein sequence ID" value="GAO51257.1"/>
    <property type="molecule type" value="Genomic_DNA"/>
</dbReference>
<organism evidence="5 6">
    <name type="scientific">Saitoella complicata (strain BCRC 22490 / CBS 7301 / JCM 7358 / NBRC 10748 / NRRL Y-17804)</name>
    <dbReference type="NCBI Taxonomy" id="698492"/>
    <lineage>
        <taxon>Eukaryota</taxon>
        <taxon>Fungi</taxon>
        <taxon>Dikarya</taxon>
        <taxon>Ascomycota</taxon>
        <taxon>Taphrinomycotina</taxon>
        <taxon>Taphrinomycotina incertae sedis</taxon>
        <taxon>Saitoella</taxon>
    </lineage>
</organism>
<name>A0A0E9NN01_SAICN</name>
<dbReference type="Pfam" id="PF01204">
    <property type="entry name" value="Trehalase"/>
    <property type="match status" value="1"/>
</dbReference>
<dbReference type="Proteomes" id="UP000033140">
    <property type="component" value="Unassembled WGS sequence"/>
</dbReference>
<evidence type="ECO:0000313" key="5">
    <source>
        <dbReference type="EMBL" id="GAO51257.1"/>
    </source>
</evidence>
<dbReference type="GO" id="GO:0004555">
    <property type="term" value="F:alpha,alpha-trehalase activity"/>
    <property type="evidence" value="ECO:0007669"/>
    <property type="project" value="UniProtKB-EC"/>
</dbReference>
<dbReference type="PANTHER" id="PTHR23403">
    <property type="entry name" value="TREHALASE"/>
    <property type="match status" value="1"/>
</dbReference>
<dbReference type="AlphaFoldDB" id="A0A0E9NN01"/>
<dbReference type="InterPro" id="IPR012341">
    <property type="entry name" value="6hp_glycosidase-like_sf"/>
</dbReference>
<comment type="caution">
    <text evidence="5">The sequence shown here is derived from an EMBL/GenBank/DDBJ whole genome shotgun (WGS) entry which is preliminary data.</text>
</comment>
<reference evidence="5 6" key="3">
    <citation type="journal article" date="2015" name="Genome Announc.">
        <title>Draft Genome Sequence of the Archiascomycetous Yeast Saitoella complicata.</title>
        <authorList>
            <person name="Yamauchi K."/>
            <person name="Kondo S."/>
            <person name="Hamamoto M."/>
            <person name="Takahashi Y."/>
            <person name="Ogura Y."/>
            <person name="Hayashi T."/>
            <person name="Nishida H."/>
        </authorList>
    </citation>
    <scope>NUCLEOTIDE SEQUENCE [LARGE SCALE GENOMIC DNA]</scope>
    <source>
        <strain evidence="5 6">NRRL Y-17804</strain>
    </source>
</reference>
<evidence type="ECO:0000256" key="3">
    <source>
        <dbReference type="ARBA" id="ARBA00023295"/>
    </source>
</evidence>